<dbReference type="Proteomes" id="UP000228380">
    <property type="component" value="Chromosome 4"/>
</dbReference>
<proteinExistence type="predicted"/>
<keyword evidence="1" id="KW-1185">Reference proteome</keyword>
<dbReference type="GeneID" id="113461296"/>
<organism evidence="1 2">
    <name type="scientific">Phoenix dactylifera</name>
    <name type="common">Date palm</name>
    <dbReference type="NCBI Taxonomy" id="42345"/>
    <lineage>
        <taxon>Eukaryota</taxon>
        <taxon>Viridiplantae</taxon>
        <taxon>Streptophyta</taxon>
        <taxon>Embryophyta</taxon>
        <taxon>Tracheophyta</taxon>
        <taxon>Spermatophyta</taxon>
        <taxon>Magnoliopsida</taxon>
        <taxon>Liliopsida</taxon>
        <taxon>Arecaceae</taxon>
        <taxon>Coryphoideae</taxon>
        <taxon>Phoeniceae</taxon>
        <taxon>Phoenix</taxon>
    </lineage>
</organism>
<gene>
    <name evidence="2 3" type="primary">LOC113461296</name>
</gene>
<evidence type="ECO:0000313" key="2">
    <source>
        <dbReference type="RefSeq" id="XP_038981491.1"/>
    </source>
</evidence>
<evidence type="ECO:0000313" key="1">
    <source>
        <dbReference type="Proteomes" id="UP000228380"/>
    </source>
</evidence>
<protein>
    <submittedName>
        <fullName evidence="2 3">Uncharacterized protein LOC113461296</fullName>
    </submittedName>
</protein>
<name>A0A8B9A4D1_PHODC</name>
<accession>A0A8B9A4D1</accession>
<sequence length="133" mass="15147">MMDLFGRFFFSLTLLVTIHEMISWLSLESFLGCFGQQYSLAVLSSHWSAGSDGHTLKQAYRLKTCSSYQLLGEEKPDASEDRSCEGWANQILSQTRIIIQRLNRMGLRSALDFPMISSVIGILVRLVWTFELC</sequence>
<dbReference type="RefSeq" id="XP_038981492.1">
    <property type="nucleotide sequence ID" value="XM_039125564.1"/>
</dbReference>
<reference evidence="2 3" key="2">
    <citation type="submission" date="2025-04" db="UniProtKB">
        <authorList>
            <consortium name="RefSeq"/>
        </authorList>
    </citation>
    <scope>IDENTIFICATION</scope>
    <source>
        <tissue evidence="2 3">Young leaves</tissue>
    </source>
</reference>
<dbReference type="AlphaFoldDB" id="A0A8B9A4D1"/>
<evidence type="ECO:0000313" key="3">
    <source>
        <dbReference type="RefSeq" id="XP_038981492.1"/>
    </source>
</evidence>
<reference evidence="1" key="1">
    <citation type="journal article" date="2019" name="Nat. Commun.">
        <title>Genome-wide association mapping of date palm fruit traits.</title>
        <authorList>
            <person name="Hazzouri K.M."/>
            <person name="Gros-Balthazard M."/>
            <person name="Flowers J.M."/>
            <person name="Copetti D."/>
            <person name="Lemansour A."/>
            <person name="Lebrun M."/>
            <person name="Masmoudi K."/>
            <person name="Ferrand S."/>
            <person name="Dhar M.I."/>
            <person name="Fresquez Z.A."/>
            <person name="Rosas U."/>
            <person name="Zhang J."/>
            <person name="Talag J."/>
            <person name="Lee S."/>
            <person name="Kudrna D."/>
            <person name="Powell R.F."/>
            <person name="Leitch I.J."/>
            <person name="Krueger R.R."/>
            <person name="Wing R.A."/>
            <person name="Amiri K.M.A."/>
            <person name="Purugganan M.D."/>
        </authorList>
    </citation>
    <scope>NUCLEOTIDE SEQUENCE [LARGE SCALE GENOMIC DNA]</scope>
    <source>
        <strain evidence="1">cv. Khalas</strain>
    </source>
</reference>
<dbReference type="KEGG" id="pda:113461296"/>
<dbReference type="RefSeq" id="XP_038981491.1">
    <property type="nucleotide sequence ID" value="XM_039125563.1"/>
</dbReference>